<dbReference type="Proteomes" id="UP000747399">
    <property type="component" value="Unassembled WGS sequence"/>
</dbReference>
<sequence>MEIEPTNKARPGPKCVVDVRDNFIQQRAADLSAKRLLSEALPNNDTSQQSAVRGPASTAIGVQASSKAQTTPQTSIRQFADAGLSFDEQAELNWKLGMVFNMNNTPFQIADDPYFLDFLRSLRPALPVML</sequence>
<evidence type="ECO:0000313" key="2">
    <source>
        <dbReference type="Proteomes" id="UP000747399"/>
    </source>
</evidence>
<dbReference type="AlphaFoldDB" id="A0A8J4FA13"/>
<accession>A0A8J4FA13</accession>
<proteinExistence type="predicted"/>
<organism evidence="1 2">
    <name type="scientific">Volvox africanus</name>
    <dbReference type="NCBI Taxonomy" id="51714"/>
    <lineage>
        <taxon>Eukaryota</taxon>
        <taxon>Viridiplantae</taxon>
        <taxon>Chlorophyta</taxon>
        <taxon>core chlorophytes</taxon>
        <taxon>Chlorophyceae</taxon>
        <taxon>CS clade</taxon>
        <taxon>Chlamydomonadales</taxon>
        <taxon>Volvocaceae</taxon>
        <taxon>Volvox</taxon>
    </lineage>
</organism>
<evidence type="ECO:0000313" key="1">
    <source>
        <dbReference type="EMBL" id="GIL62535.1"/>
    </source>
</evidence>
<gene>
    <name evidence="1" type="ORF">Vafri_16743</name>
</gene>
<reference evidence="1" key="1">
    <citation type="journal article" date="2021" name="Proc. Natl. Acad. Sci. U.S.A.">
        <title>Three genomes in the algal genus Volvox reveal the fate of a haploid sex-determining region after a transition to homothallism.</title>
        <authorList>
            <person name="Yamamoto K."/>
            <person name="Hamaji T."/>
            <person name="Kawai-Toyooka H."/>
            <person name="Matsuzaki R."/>
            <person name="Takahashi F."/>
            <person name="Nishimura Y."/>
            <person name="Kawachi M."/>
            <person name="Noguchi H."/>
            <person name="Minakuchi Y."/>
            <person name="Umen J.G."/>
            <person name="Toyoda A."/>
            <person name="Nozaki H."/>
        </authorList>
    </citation>
    <scope>NUCLEOTIDE SEQUENCE</scope>
    <source>
        <strain evidence="1">NIES-3780</strain>
    </source>
</reference>
<dbReference type="EMBL" id="BNCO01000051">
    <property type="protein sequence ID" value="GIL62535.1"/>
    <property type="molecule type" value="Genomic_DNA"/>
</dbReference>
<protein>
    <submittedName>
        <fullName evidence="1">Uncharacterized protein</fullName>
    </submittedName>
</protein>
<comment type="caution">
    <text evidence="1">The sequence shown here is derived from an EMBL/GenBank/DDBJ whole genome shotgun (WGS) entry which is preliminary data.</text>
</comment>
<name>A0A8J4FA13_9CHLO</name>
<keyword evidence="2" id="KW-1185">Reference proteome</keyword>